<dbReference type="PANTHER" id="PTHR12425:SF5">
    <property type="entry name" value="SYNEMBRYN"/>
    <property type="match status" value="1"/>
</dbReference>
<organism evidence="5 6">
    <name type="scientific">Paramarasmius palmivorus</name>
    <dbReference type="NCBI Taxonomy" id="297713"/>
    <lineage>
        <taxon>Eukaryota</taxon>
        <taxon>Fungi</taxon>
        <taxon>Dikarya</taxon>
        <taxon>Basidiomycota</taxon>
        <taxon>Agaricomycotina</taxon>
        <taxon>Agaricomycetes</taxon>
        <taxon>Agaricomycetidae</taxon>
        <taxon>Agaricales</taxon>
        <taxon>Marasmiineae</taxon>
        <taxon>Marasmiaceae</taxon>
        <taxon>Paramarasmius</taxon>
    </lineage>
</organism>
<keyword evidence="3" id="KW-0143">Chaperone</keyword>
<dbReference type="GO" id="GO:0005085">
    <property type="term" value="F:guanyl-nucleotide exchange factor activity"/>
    <property type="evidence" value="ECO:0007669"/>
    <property type="project" value="UniProtKB-KW"/>
</dbReference>
<reference evidence="5 6" key="1">
    <citation type="submission" date="2024-01" db="EMBL/GenBank/DDBJ databases">
        <title>A draft genome for a cacao thread blight-causing isolate of Paramarasmius palmivorus.</title>
        <authorList>
            <person name="Baruah I.K."/>
            <person name="Bukari Y."/>
            <person name="Amoako-Attah I."/>
            <person name="Meinhardt L.W."/>
            <person name="Bailey B.A."/>
            <person name="Cohen S.P."/>
        </authorList>
    </citation>
    <scope>NUCLEOTIDE SEQUENCE [LARGE SCALE GENOMIC DNA]</scope>
    <source>
        <strain evidence="5 6">GH-12</strain>
    </source>
</reference>
<feature type="compositionally biased region" description="Polar residues" evidence="4">
    <location>
        <begin position="453"/>
        <end position="463"/>
    </location>
</feature>
<dbReference type="PANTHER" id="PTHR12425">
    <property type="entry name" value="SYNEMBRYN"/>
    <property type="match status" value="1"/>
</dbReference>
<feature type="region of interest" description="Disordered" evidence="4">
    <location>
        <begin position="498"/>
        <end position="520"/>
    </location>
</feature>
<proteinExistence type="inferred from homology"/>
<dbReference type="EMBL" id="JAYKXP010000114">
    <property type="protein sequence ID" value="KAK7025452.1"/>
    <property type="molecule type" value="Genomic_DNA"/>
</dbReference>
<evidence type="ECO:0000256" key="1">
    <source>
        <dbReference type="ARBA" id="ARBA00009049"/>
    </source>
</evidence>
<comment type="similarity">
    <text evidence="1">Belongs to the synembryn family.</text>
</comment>
<evidence type="ECO:0000256" key="3">
    <source>
        <dbReference type="ARBA" id="ARBA00023186"/>
    </source>
</evidence>
<dbReference type="GO" id="GO:0007186">
    <property type="term" value="P:G protein-coupled receptor signaling pathway"/>
    <property type="evidence" value="ECO:0007669"/>
    <property type="project" value="TreeGrafter"/>
</dbReference>
<evidence type="ECO:0000256" key="4">
    <source>
        <dbReference type="SAM" id="MobiDB-lite"/>
    </source>
</evidence>
<feature type="compositionally biased region" description="Basic and acidic residues" evidence="4">
    <location>
        <begin position="428"/>
        <end position="438"/>
    </location>
</feature>
<evidence type="ECO:0000256" key="2">
    <source>
        <dbReference type="ARBA" id="ARBA00022658"/>
    </source>
</evidence>
<sequence>MGDLLASYTALSPSSSRSDVSKVLTLIINALPWTVDDTTRVKLIEVLLSDLKSRGPDSRLTSQDAAKALLAVKTLGKKPEGAEQLATPAGLSTLLTLSVDLKDDVEASSEALRCIANTMLLIDKSRKIFTVKEVNGGEICVKSLIECTHPDQMFVLARILFFATVSASPFVISLVEDEHEGQNISEVIGSKLDLMLKCEPQTSMSDSSSQVMGDFWSSKLNGFISPLLRVYHGLPSAKPTPLASPLTNVIHCLITIPVNESVLDDWFGTDESPVPDAVERTRDLIDECFALYFPGTKSPDDTSVRDHASSLHPDDDLDDILSPLVILMTRLCLGDASTRQRILDWMVPPDLDRDSERPLDERPTFLGRCLRLMGSVYHRRLKDAVGEMLYAMCGQDAGLLCNKVGYGHVAGFLFEKGVMSAPDTGGSADEKGKGKEPDGEGESMDNEEMSFANPETRQINPITGTYVPDRKSNPADDMSEEEKEREMEKLFVLFDRLEKTGSLPPEQNPVRKAIQKSMQN</sequence>
<keyword evidence="2" id="KW-0344">Guanine-nucleotide releasing factor</keyword>
<dbReference type="InterPro" id="IPR019318">
    <property type="entry name" value="Gua_nucleotide_exch_fac_Ric8"/>
</dbReference>
<dbReference type="AlphaFoldDB" id="A0AAW0BGQ1"/>
<evidence type="ECO:0000313" key="6">
    <source>
        <dbReference type="Proteomes" id="UP001383192"/>
    </source>
</evidence>
<feature type="compositionally biased region" description="Acidic residues" evidence="4">
    <location>
        <begin position="439"/>
        <end position="448"/>
    </location>
</feature>
<name>A0AAW0BGQ1_9AGAR</name>
<comment type="caution">
    <text evidence="5">The sequence shown here is derived from an EMBL/GenBank/DDBJ whole genome shotgun (WGS) entry which is preliminary data.</text>
</comment>
<feature type="region of interest" description="Disordered" evidence="4">
    <location>
        <begin position="420"/>
        <end position="486"/>
    </location>
</feature>
<accession>A0AAW0BGQ1</accession>
<gene>
    <name evidence="5" type="ORF">VNI00_015980</name>
</gene>
<dbReference type="Pfam" id="PF10165">
    <property type="entry name" value="Ric8"/>
    <property type="match status" value="2"/>
</dbReference>
<protein>
    <submittedName>
        <fullName evidence="5">Uncharacterized protein</fullName>
    </submittedName>
</protein>
<evidence type="ECO:0000313" key="5">
    <source>
        <dbReference type="EMBL" id="KAK7025452.1"/>
    </source>
</evidence>
<dbReference type="GO" id="GO:0001965">
    <property type="term" value="F:G-protein alpha-subunit binding"/>
    <property type="evidence" value="ECO:0007669"/>
    <property type="project" value="TreeGrafter"/>
</dbReference>
<dbReference type="GO" id="GO:0005737">
    <property type="term" value="C:cytoplasm"/>
    <property type="evidence" value="ECO:0007669"/>
    <property type="project" value="TreeGrafter"/>
</dbReference>
<dbReference type="Proteomes" id="UP001383192">
    <property type="component" value="Unassembled WGS sequence"/>
</dbReference>
<keyword evidence="6" id="KW-1185">Reference proteome</keyword>